<dbReference type="Gene3D" id="2.60.120.1360">
    <property type="match status" value="1"/>
</dbReference>
<evidence type="ECO:0000313" key="1">
    <source>
        <dbReference type="EMBL" id="CEN33129.1"/>
    </source>
</evidence>
<evidence type="ECO:0000313" key="2">
    <source>
        <dbReference type="Proteomes" id="UP000044026"/>
    </source>
</evidence>
<proteinExistence type="predicted"/>
<evidence type="ECO:0008006" key="3">
    <source>
        <dbReference type="Google" id="ProtNLM"/>
    </source>
</evidence>
<organism evidence="1 2">
    <name type="scientific">Capnocytophaga canimorsus</name>
    <dbReference type="NCBI Taxonomy" id="28188"/>
    <lineage>
        <taxon>Bacteria</taxon>
        <taxon>Pseudomonadati</taxon>
        <taxon>Bacteroidota</taxon>
        <taxon>Flavobacteriia</taxon>
        <taxon>Flavobacteriales</taxon>
        <taxon>Flavobacteriaceae</taxon>
        <taxon>Capnocytophaga</taxon>
    </lineage>
</organism>
<accession>A0A0B7H3M1</accession>
<reference evidence="1 2" key="1">
    <citation type="submission" date="2015-01" db="EMBL/GenBank/DDBJ databases">
        <authorList>
            <person name="Xiang T."/>
            <person name="Song Y."/>
            <person name="Huang L."/>
            <person name="Wang B."/>
            <person name="Wu P."/>
        </authorList>
    </citation>
    <scope>NUCLEOTIDE SEQUENCE [LARGE SCALE GENOMIC DNA]</scope>
    <source>
        <strain evidence="1 2">Cc12</strain>
    </source>
</reference>
<dbReference type="GO" id="GO:0016788">
    <property type="term" value="F:hydrolase activity, acting on ester bonds"/>
    <property type="evidence" value="ECO:0007669"/>
    <property type="project" value="UniProtKB-ARBA"/>
</dbReference>
<dbReference type="Proteomes" id="UP000044026">
    <property type="component" value="Unassembled WGS sequence"/>
</dbReference>
<dbReference type="AlphaFoldDB" id="A0A0B7H3M1"/>
<gene>
    <name evidence="1" type="ORF">CCAN12_340010</name>
</gene>
<sequence length="496" mass="56492">MNPKKISFFIVSVLLVLFGITFLSGLHQTEKGTVNEGFNIKVALIKYPTTSLLLSKKADKNDKVASIINETHIISNDTEEKNDESQEKRDSLIFAKTDKKEALKTNTEGRIYYPDSIIGFITKLKQKLKASRCQIIHYGDSQIEGDRITSYTRNRLQGLFLGGGGTQDFFPIKVAYEQNSIDITSSPNWLRYAAFDRKQKYLNHAKYGIYGSLSRFTPHLNTITDSAKVALMPTEKATFTIKPSKKAFQRLQKFHKMGIHYGNNHTPTFITVYENGNILMRDSLKTDGRHHLFQIDFQSTPQEIKVELEGKISPDFYGITLDDITGIRMDNVAMRGESGRFFIKMNQENFRQMANQRKADIIIFQYGGNTIPYINEEKQVGGYVRTLMRNIMWVKDSNPEALCLLIGPGDMATSVNGEMVTYPFLPLLNDEMKKQSLQNGMAYWSLFEAMGGENSMVSWVEKGYASPDYIHFRPEGTRLMAELLVQCLQEDLLTID</sequence>
<dbReference type="InterPro" id="IPR036514">
    <property type="entry name" value="SGNH_hydro_sf"/>
</dbReference>
<name>A0A0B7H3M1_9FLAO</name>
<dbReference type="EMBL" id="CDOE01000028">
    <property type="protein sequence ID" value="CEN33129.1"/>
    <property type="molecule type" value="Genomic_DNA"/>
</dbReference>
<protein>
    <recommendedName>
        <fullName evidence="3">Lipase</fullName>
    </recommendedName>
</protein>
<dbReference type="SUPFAM" id="SSF52266">
    <property type="entry name" value="SGNH hydrolase"/>
    <property type="match status" value="1"/>
</dbReference>
<dbReference type="Gene3D" id="3.40.50.1110">
    <property type="entry name" value="SGNH hydrolase"/>
    <property type="match status" value="1"/>
</dbReference>